<evidence type="ECO:0000313" key="2">
    <source>
        <dbReference type="EMBL" id="TRV62425.1"/>
    </source>
</evidence>
<dbReference type="AlphaFoldDB" id="A0A552PZN0"/>
<evidence type="ECO:0000256" key="1">
    <source>
        <dbReference type="SAM" id="MobiDB-lite"/>
    </source>
</evidence>
<comment type="caution">
    <text evidence="2">The sequence shown here is derived from an EMBL/GenBank/DDBJ whole genome shotgun (WGS) entry which is preliminary data.</text>
</comment>
<protein>
    <submittedName>
        <fullName evidence="2">Uncharacterized protein</fullName>
    </submittedName>
</protein>
<evidence type="ECO:0000313" key="3">
    <source>
        <dbReference type="Proteomes" id="UP000317165"/>
    </source>
</evidence>
<sequence>MIEDNPLPWQKPQPLEKLTPGRVAQGFAGLLAVIGTPAKPPKPRGKSPGWEKGKKRKKKPRYPVVKKTVTRQKKDKKEAA</sequence>
<name>A0A552PZN0_9CHRO</name>
<reference evidence="2 3" key="1">
    <citation type="submission" date="2019-01" db="EMBL/GenBank/DDBJ databases">
        <title>Coherence of Microcystis species and biogeography revealed through population genomics.</title>
        <authorList>
            <person name="Perez-Carrascal O.M."/>
            <person name="Terrat Y."/>
            <person name="Giani A."/>
            <person name="Fortin N."/>
            <person name="Tromas N."/>
            <person name="Shapiro B.J."/>
        </authorList>
    </citation>
    <scope>NUCLEOTIDE SEQUENCE [LARGE SCALE GENOMIC DNA]</scope>
    <source>
        <strain evidence="2">Mp_MB_F_20051200_S9</strain>
    </source>
</reference>
<dbReference type="Proteomes" id="UP000317165">
    <property type="component" value="Unassembled WGS sequence"/>
</dbReference>
<gene>
    <name evidence="2" type="ORF">EWV53_10550</name>
</gene>
<organism evidence="2 3">
    <name type="scientific">Microcystis panniformis Mp_MB_F_20051200_S9</name>
    <dbReference type="NCBI Taxonomy" id="2486223"/>
    <lineage>
        <taxon>Bacteria</taxon>
        <taxon>Bacillati</taxon>
        <taxon>Cyanobacteriota</taxon>
        <taxon>Cyanophyceae</taxon>
        <taxon>Oscillatoriophycideae</taxon>
        <taxon>Chroococcales</taxon>
        <taxon>Microcystaceae</taxon>
        <taxon>Microcystis</taxon>
    </lineage>
</organism>
<feature type="region of interest" description="Disordered" evidence="1">
    <location>
        <begin position="34"/>
        <end position="80"/>
    </location>
</feature>
<proteinExistence type="predicted"/>
<dbReference type="EMBL" id="SFAC01000126">
    <property type="protein sequence ID" value="TRV62425.1"/>
    <property type="molecule type" value="Genomic_DNA"/>
</dbReference>
<accession>A0A552PZN0</accession>